<protein>
    <recommendedName>
        <fullName evidence="5">Ubiquitin-like protease family profile domain-containing protein</fullName>
    </recommendedName>
</protein>
<dbReference type="OrthoDB" id="2979847at2759"/>
<evidence type="ECO:0000256" key="3">
    <source>
        <dbReference type="ARBA" id="ARBA00022801"/>
    </source>
</evidence>
<dbReference type="Pfam" id="PF02902">
    <property type="entry name" value="Peptidase_C48"/>
    <property type="match status" value="1"/>
</dbReference>
<keyword evidence="7" id="KW-1185">Reference proteome</keyword>
<dbReference type="AlphaFoldDB" id="A0A8H5FLP5"/>
<name>A0A8H5FLP5_9AGAR</name>
<feature type="region of interest" description="Disordered" evidence="4">
    <location>
        <begin position="10"/>
        <end position="30"/>
    </location>
</feature>
<dbReference type="GO" id="GO:0019783">
    <property type="term" value="F:ubiquitin-like protein peptidase activity"/>
    <property type="evidence" value="ECO:0007669"/>
    <property type="project" value="UniProtKB-ARBA"/>
</dbReference>
<organism evidence="6 7">
    <name type="scientific">Ephemerocybe angulata</name>
    <dbReference type="NCBI Taxonomy" id="980116"/>
    <lineage>
        <taxon>Eukaryota</taxon>
        <taxon>Fungi</taxon>
        <taxon>Dikarya</taxon>
        <taxon>Basidiomycota</taxon>
        <taxon>Agaricomycotina</taxon>
        <taxon>Agaricomycetes</taxon>
        <taxon>Agaricomycetidae</taxon>
        <taxon>Agaricales</taxon>
        <taxon>Agaricineae</taxon>
        <taxon>Psathyrellaceae</taxon>
        <taxon>Ephemerocybe</taxon>
    </lineage>
</organism>
<dbReference type="Gene3D" id="3.40.395.10">
    <property type="entry name" value="Adenoviral Proteinase, Chain A"/>
    <property type="match status" value="1"/>
</dbReference>
<dbReference type="PROSITE" id="PS50600">
    <property type="entry name" value="ULP_PROTEASE"/>
    <property type="match status" value="1"/>
</dbReference>
<evidence type="ECO:0000313" key="6">
    <source>
        <dbReference type="EMBL" id="KAF5341815.1"/>
    </source>
</evidence>
<comment type="caution">
    <text evidence="6">The sequence shown here is derived from an EMBL/GenBank/DDBJ whole genome shotgun (WGS) entry which is preliminary data.</text>
</comment>
<reference evidence="6 7" key="1">
    <citation type="journal article" date="2020" name="ISME J.">
        <title>Uncovering the hidden diversity of litter-decomposition mechanisms in mushroom-forming fungi.</title>
        <authorList>
            <person name="Floudas D."/>
            <person name="Bentzer J."/>
            <person name="Ahren D."/>
            <person name="Johansson T."/>
            <person name="Persson P."/>
            <person name="Tunlid A."/>
        </authorList>
    </citation>
    <scope>NUCLEOTIDE SEQUENCE [LARGE SCALE GENOMIC DNA]</scope>
    <source>
        <strain evidence="6 7">CBS 175.51</strain>
    </source>
</reference>
<accession>A0A8H5FLP5</accession>
<dbReference type="SUPFAM" id="SSF54001">
    <property type="entry name" value="Cysteine proteinases"/>
    <property type="match status" value="1"/>
</dbReference>
<feature type="domain" description="Ubiquitin-like protease family profile" evidence="5">
    <location>
        <begin position="61"/>
        <end position="254"/>
    </location>
</feature>
<feature type="compositionally biased region" description="Basic and acidic residues" evidence="4">
    <location>
        <begin position="519"/>
        <end position="531"/>
    </location>
</feature>
<proteinExistence type="inferred from homology"/>
<keyword evidence="3" id="KW-0378">Hydrolase</keyword>
<dbReference type="GO" id="GO:0008234">
    <property type="term" value="F:cysteine-type peptidase activity"/>
    <property type="evidence" value="ECO:0007669"/>
    <property type="project" value="InterPro"/>
</dbReference>
<feature type="region of interest" description="Disordered" evidence="4">
    <location>
        <begin position="287"/>
        <end position="353"/>
    </location>
</feature>
<sequence>MLHEAQTVTSLLQWNPPAPSNNASRSQKDQNRIDMLIGAQTLWKTAVAHMKALSEVDGDGKEVTEAVLELLDQVRWEDKLNGFSRNGVAAVAALPVFASKNWLKDDHINLALDLLRDNLDEKRALNNAVLQPTWFIKIVVNAYEDVKAYTDDKKLRWLRQLGHGMALKGGFSCLASIMNVAESHWTAVVVNPRAKTIEYGDSFGCEMPKNMMDALQWWTGFHTGKEFDVVPLPVGKQTDSYSCGVFAYNAIAVRLLPELHELATDETVAIKRVQILQRALETHVDNPQLGTVAAVDDEDGAESSDSDSSDKPESDSDDSDTNSLATKPDIDDEPEPSQTPAPSNTRPLERKSSSIRAALELSDDVEDDGKKRGILNFFKKATPEERELQKAREIEKLKRTQETAEYEKAMDVAAKKKRAQELARARKANERKRKKLTEIQAGLRSPGGTKRKIKELNLTDTNVKRFRGMNSVAELSRPARQIQKKIKEETKKPQGRKKKNGDESIRPAKYTNWFTPFRVRSDTKPRSRSRFDAGGNVTNMAGGLFEKEIPTAQASFRARLIAAKPHILASP</sequence>
<dbReference type="InterPro" id="IPR003653">
    <property type="entry name" value="Peptidase_C48_C"/>
</dbReference>
<feature type="region of interest" description="Disordered" evidence="4">
    <location>
        <begin position="469"/>
        <end position="537"/>
    </location>
</feature>
<evidence type="ECO:0000256" key="2">
    <source>
        <dbReference type="ARBA" id="ARBA00022670"/>
    </source>
</evidence>
<comment type="similarity">
    <text evidence="1">Belongs to the peptidase C48 family.</text>
</comment>
<dbReference type="GO" id="GO:0006508">
    <property type="term" value="P:proteolysis"/>
    <property type="evidence" value="ECO:0007669"/>
    <property type="project" value="UniProtKB-KW"/>
</dbReference>
<gene>
    <name evidence="6" type="ORF">D9611_001843</name>
</gene>
<keyword evidence="2" id="KW-0645">Protease</keyword>
<evidence type="ECO:0000259" key="5">
    <source>
        <dbReference type="PROSITE" id="PS50600"/>
    </source>
</evidence>
<dbReference type="EMBL" id="JAACJK010000001">
    <property type="protein sequence ID" value="KAF5341815.1"/>
    <property type="molecule type" value="Genomic_DNA"/>
</dbReference>
<evidence type="ECO:0000256" key="4">
    <source>
        <dbReference type="SAM" id="MobiDB-lite"/>
    </source>
</evidence>
<dbReference type="InterPro" id="IPR038765">
    <property type="entry name" value="Papain-like_cys_pep_sf"/>
</dbReference>
<feature type="region of interest" description="Disordered" evidence="4">
    <location>
        <begin position="421"/>
        <end position="450"/>
    </location>
</feature>
<dbReference type="Proteomes" id="UP000541558">
    <property type="component" value="Unassembled WGS sequence"/>
</dbReference>
<evidence type="ECO:0000256" key="1">
    <source>
        <dbReference type="ARBA" id="ARBA00005234"/>
    </source>
</evidence>
<feature type="compositionally biased region" description="Polar residues" evidence="4">
    <location>
        <begin position="336"/>
        <end position="346"/>
    </location>
</feature>
<evidence type="ECO:0000313" key="7">
    <source>
        <dbReference type="Proteomes" id="UP000541558"/>
    </source>
</evidence>
<feature type="compositionally biased region" description="Acidic residues" evidence="4">
    <location>
        <begin position="295"/>
        <end position="307"/>
    </location>
</feature>